<accession>A0A4Y3QKP3</accession>
<sequence>MPWVEGVEQDRPPAGLDSSIVEESWNPSPGEEPPQTARSVSAGILDIMDETWTAMLWAILPTLVVSVVFFFILRNVIRMDRTERKAYARIEAEERAKRGLPPVARTGEGPAA</sequence>
<feature type="region of interest" description="Disordered" evidence="1">
    <location>
        <begin position="1"/>
        <end position="38"/>
    </location>
</feature>
<evidence type="ECO:0000256" key="1">
    <source>
        <dbReference type="SAM" id="MobiDB-lite"/>
    </source>
</evidence>
<reference evidence="3 4" key="1">
    <citation type="submission" date="2019-06" db="EMBL/GenBank/DDBJ databases">
        <title>Whole genome shotgun sequence of Microbacterium testaceum NBRC 12675.</title>
        <authorList>
            <person name="Hosoyama A."/>
            <person name="Uohara A."/>
            <person name="Ohji S."/>
            <person name="Ichikawa N."/>
        </authorList>
    </citation>
    <scope>NUCLEOTIDE SEQUENCE [LARGE SCALE GENOMIC DNA]</scope>
    <source>
        <strain evidence="3 4">NBRC 12675</strain>
    </source>
</reference>
<dbReference type="EMBL" id="BJML01000003">
    <property type="protein sequence ID" value="GEB45477.1"/>
    <property type="molecule type" value="Genomic_DNA"/>
</dbReference>
<keyword evidence="2" id="KW-0812">Transmembrane</keyword>
<keyword evidence="2" id="KW-1133">Transmembrane helix</keyword>
<proteinExistence type="predicted"/>
<protein>
    <submittedName>
        <fullName evidence="3">Uncharacterized protein</fullName>
    </submittedName>
</protein>
<evidence type="ECO:0000313" key="4">
    <source>
        <dbReference type="Proteomes" id="UP000319525"/>
    </source>
</evidence>
<feature type="transmembrane region" description="Helical" evidence="2">
    <location>
        <begin position="54"/>
        <end position="77"/>
    </location>
</feature>
<evidence type="ECO:0000256" key="2">
    <source>
        <dbReference type="SAM" id="Phobius"/>
    </source>
</evidence>
<name>A0A4Y3QKP3_MICTE</name>
<gene>
    <name evidence="3" type="ORF">MTE01_14220</name>
</gene>
<dbReference type="Proteomes" id="UP000319525">
    <property type="component" value="Unassembled WGS sequence"/>
</dbReference>
<dbReference type="AlphaFoldDB" id="A0A4Y3QKP3"/>
<evidence type="ECO:0000313" key="3">
    <source>
        <dbReference type="EMBL" id="GEB45477.1"/>
    </source>
</evidence>
<keyword evidence="2" id="KW-0472">Membrane</keyword>
<organism evidence="3 4">
    <name type="scientific">Microbacterium testaceum</name>
    <name type="common">Aureobacterium testaceum</name>
    <name type="synonym">Brevibacterium testaceum</name>
    <dbReference type="NCBI Taxonomy" id="2033"/>
    <lineage>
        <taxon>Bacteria</taxon>
        <taxon>Bacillati</taxon>
        <taxon>Actinomycetota</taxon>
        <taxon>Actinomycetes</taxon>
        <taxon>Micrococcales</taxon>
        <taxon>Microbacteriaceae</taxon>
        <taxon>Microbacterium</taxon>
    </lineage>
</organism>
<comment type="caution">
    <text evidence="3">The sequence shown here is derived from an EMBL/GenBank/DDBJ whole genome shotgun (WGS) entry which is preliminary data.</text>
</comment>